<feature type="transmembrane region" description="Helical" evidence="6">
    <location>
        <begin position="356"/>
        <end position="379"/>
    </location>
</feature>
<comment type="caution">
    <text evidence="8">The sequence shown here is derived from an EMBL/GenBank/DDBJ whole genome shotgun (WGS) entry which is preliminary data.</text>
</comment>
<keyword evidence="9" id="KW-1185">Reference proteome</keyword>
<feature type="transmembrane region" description="Helical" evidence="6">
    <location>
        <begin position="208"/>
        <end position="232"/>
    </location>
</feature>
<comment type="subcellular location">
    <subcellularLocation>
        <location evidence="1">Cell membrane</location>
        <topology evidence="1">Multi-pass membrane protein</topology>
    </subcellularLocation>
</comment>
<dbReference type="CDD" id="cd17478">
    <property type="entry name" value="MFS_FsR"/>
    <property type="match status" value="1"/>
</dbReference>
<evidence type="ECO:0000313" key="8">
    <source>
        <dbReference type="EMBL" id="MFD1673723.1"/>
    </source>
</evidence>
<feature type="transmembrane region" description="Helical" evidence="6">
    <location>
        <begin position="274"/>
        <end position="292"/>
    </location>
</feature>
<feature type="transmembrane region" description="Helical" evidence="6">
    <location>
        <begin position="244"/>
        <end position="262"/>
    </location>
</feature>
<feature type="transmembrane region" description="Helical" evidence="6">
    <location>
        <begin position="43"/>
        <end position="62"/>
    </location>
</feature>
<dbReference type="PROSITE" id="PS50850">
    <property type="entry name" value="MFS"/>
    <property type="match status" value="1"/>
</dbReference>
<proteinExistence type="predicted"/>
<name>A0ABW4JCS6_9BACL</name>
<feature type="transmembrane region" description="Helical" evidence="6">
    <location>
        <begin position="131"/>
        <end position="153"/>
    </location>
</feature>
<evidence type="ECO:0000256" key="5">
    <source>
        <dbReference type="ARBA" id="ARBA00023136"/>
    </source>
</evidence>
<dbReference type="InterPro" id="IPR011701">
    <property type="entry name" value="MFS"/>
</dbReference>
<evidence type="ECO:0000256" key="1">
    <source>
        <dbReference type="ARBA" id="ARBA00004651"/>
    </source>
</evidence>
<gene>
    <name evidence="8" type="ORF">ACFSB2_03245</name>
</gene>
<evidence type="ECO:0000256" key="3">
    <source>
        <dbReference type="ARBA" id="ARBA00022692"/>
    </source>
</evidence>
<protein>
    <submittedName>
        <fullName evidence="8">MFS transporter</fullName>
    </submittedName>
</protein>
<organism evidence="8 9">
    <name type="scientific">Alicyclobacillus fodiniaquatilis</name>
    <dbReference type="NCBI Taxonomy" id="1661150"/>
    <lineage>
        <taxon>Bacteria</taxon>
        <taxon>Bacillati</taxon>
        <taxon>Bacillota</taxon>
        <taxon>Bacilli</taxon>
        <taxon>Bacillales</taxon>
        <taxon>Alicyclobacillaceae</taxon>
        <taxon>Alicyclobacillus</taxon>
    </lineage>
</organism>
<feature type="transmembrane region" description="Helical" evidence="6">
    <location>
        <begin position="330"/>
        <end position="350"/>
    </location>
</feature>
<feature type="transmembrane region" description="Helical" evidence="6">
    <location>
        <begin position="159"/>
        <end position="180"/>
    </location>
</feature>
<keyword evidence="5 6" id="KW-0472">Membrane</keyword>
<dbReference type="PANTHER" id="PTHR43129">
    <property type="entry name" value="FOSMIDOMYCIN RESISTANCE PROTEIN"/>
    <property type="match status" value="1"/>
</dbReference>
<evidence type="ECO:0000256" key="4">
    <source>
        <dbReference type="ARBA" id="ARBA00022989"/>
    </source>
</evidence>
<dbReference type="Gene3D" id="1.20.1250.20">
    <property type="entry name" value="MFS general substrate transporter like domains"/>
    <property type="match status" value="2"/>
</dbReference>
<accession>A0ABW4JCS6</accession>
<feature type="transmembrane region" description="Helical" evidence="6">
    <location>
        <begin position="12"/>
        <end position="31"/>
    </location>
</feature>
<keyword evidence="2" id="KW-0813">Transport</keyword>
<evidence type="ECO:0000259" key="7">
    <source>
        <dbReference type="PROSITE" id="PS50850"/>
    </source>
</evidence>
<keyword evidence="3 6" id="KW-0812">Transmembrane</keyword>
<keyword evidence="4 6" id="KW-1133">Transmembrane helix</keyword>
<feature type="transmembrane region" description="Helical" evidence="6">
    <location>
        <begin position="298"/>
        <end position="318"/>
    </location>
</feature>
<dbReference type="Pfam" id="PF07690">
    <property type="entry name" value="MFS_1"/>
    <property type="match status" value="1"/>
</dbReference>
<dbReference type="EMBL" id="JBHUCX010000013">
    <property type="protein sequence ID" value="MFD1673723.1"/>
    <property type="molecule type" value="Genomic_DNA"/>
</dbReference>
<dbReference type="Proteomes" id="UP001597079">
    <property type="component" value="Unassembled WGS sequence"/>
</dbReference>
<feature type="domain" description="Major facilitator superfamily (MFS) profile" evidence="7">
    <location>
        <begin position="5"/>
        <end position="384"/>
    </location>
</feature>
<reference evidence="9" key="1">
    <citation type="journal article" date="2019" name="Int. J. Syst. Evol. Microbiol.">
        <title>The Global Catalogue of Microorganisms (GCM) 10K type strain sequencing project: providing services to taxonomists for standard genome sequencing and annotation.</title>
        <authorList>
            <consortium name="The Broad Institute Genomics Platform"/>
            <consortium name="The Broad Institute Genome Sequencing Center for Infectious Disease"/>
            <person name="Wu L."/>
            <person name="Ma J."/>
        </authorList>
    </citation>
    <scope>NUCLEOTIDE SEQUENCE [LARGE SCALE GENOMIC DNA]</scope>
    <source>
        <strain evidence="9">CGMCC 1.12286</strain>
    </source>
</reference>
<feature type="transmembrane region" description="Helical" evidence="6">
    <location>
        <begin position="69"/>
        <end position="86"/>
    </location>
</feature>
<evidence type="ECO:0000256" key="2">
    <source>
        <dbReference type="ARBA" id="ARBA00022448"/>
    </source>
</evidence>
<evidence type="ECO:0000313" key="9">
    <source>
        <dbReference type="Proteomes" id="UP001597079"/>
    </source>
</evidence>
<dbReference type="SUPFAM" id="SSF103473">
    <property type="entry name" value="MFS general substrate transporter"/>
    <property type="match status" value="1"/>
</dbReference>
<evidence type="ECO:0000256" key="6">
    <source>
        <dbReference type="SAM" id="Phobius"/>
    </source>
</evidence>
<dbReference type="RefSeq" id="WP_377941217.1">
    <property type="nucleotide sequence ID" value="NZ_JBHUCX010000013.1"/>
</dbReference>
<dbReference type="PANTHER" id="PTHR43129:SF1">
    <property type="entry name" value="FOSMIDOMYCIN RESISTANCE PROTEIN"/>
    <property type="match status" value="1"/>
</dbReference>
<sequence>MNKRVISIMAAGHLINDFLNGVLTAILPLLAVQFKLSYAEVGILTMTSSVSSSLVQPIFGYISDKKGSPWLLAFSALALGLGLVWIPFAPSFLLLLPAVVLSGIGSAAFHPDASRAVYFAAADKRGLAQSVFQVGGNSGIALSALALLFLGHVGMNGTIWFMLPSVLSTVMMITLARWFSTRLSEYRKNRSAATSAAANQGKASKGGLTLLVAVVTVRSWITSGITTFVPLYVIHFYGVLTANVWLYTFIFLLFGAFGTMAGGPMADKVGQRNVIRMSMMVSTPLAVLLPYLPQSLLLVDLAALGFFLLSTFAVTVVYGQEMLPGNIAMVSGLLIGFAGGVGGIGTMLLGDLADSIGLRLTLEWVVWIMPLAALCTLFLPMDKHRRWQPPLEQRPTVAK</sequence>
<dbReference type="InterPro" id="IPR036259">
    <property type="entry name" value="MFS_trans_sf"/>
</dbReference>
<feature type="transmembrane region" description="Helical" evidence="6">
    <location>
        <begin position="92"/>
        <end position="110"/>
    </location>
</feature>
<dbReference type="InterPro" id="IPR020846">
    <property type="entry name" value="MFS_dom"/>
</dbReference>